<gene>
    <name evidence="3" type="ORF">J2X01_002635</name>
</gene>
<proteinExistence type="inferred from homology"/>
<protein>
    <submittedName>
        <fullName evidence="3">Benzylsuccinate CoA-transferase BbsE subunit</fullName>
        <ecNumber evidence="3">2.8.3.15</ecNumber>
    </submittedName>
</protein>
<dbReference type="SUPFAM" id="SSF89796">
    <property type="entry name" value="CoA-transferase family III (CaiB/BaiF)"/>
    <property type="match status" value="1"/>
</dbReference>
<keyword evidence="4" id="KW-1185">Reference proteome</keyword>
<reference evidence="3 4" key="1">
    <citation type="submission" date="2023-07" db="EMBL/GenBank/DDBJ databases">
        <title>Sorghum-associated microbial communities from plants grown in Nebraska, USA.</title>
        <authorList>
            <person name="Schachtman D."/>
        </authorList>
    </citation>
    <scope>NUCLEOTIDE SEQUENCE [LARGE SCALE GENOMIC DNA]</scope>
    <source>
        <strain evidence="3 4">BE167</strain>
    </source>
</reference>
<sequence length="385" mass="41169">MEIANERTHYCGKVLAGLGADVLLVEPPGGAPTRGAEPLDEASVGFAYTNAGKRSITLDLDDPGDVRMFRRILQQTDILLTGDVLPILKNRGLTYGELCQENESLVMVSITPFGLTGPLAASDAPDLVCLAQGGLLYLGGYADGAPIAPPQEQALFAGGSFGSVAALIALLHAEATGEGQLADVSLQQCVTMALENSVQFWELEQHVRQRTGGAQKNAGTGLFTTADGYVYVLAAGIGGNRFWPNLVRWMREEGVDGVDALEGDRWGDRDFIASDEAIKTFSSIFSVYVASRSKNEIYERSQHYRVPCAPVNTTSDVLQNEQLRFRGFFTEIELAPGTVAEAPGAPYLLSRTPWTGGLRAPNPGEHTSAVLAELAAWEHQTAGIA</sequence>
<dbReference type="Gene3D" id="3.30.1540.10">
    <property type="entry name" value="formyl-coa transferase, domain 3"/>
    <property type="match status" value="1"/>
</dbReference>
<dbReference type="Proteomes" id="UP001252243">
    <property type="component" value="Unassembled WGS sequence"/>
</dbReference>
<dbReference type="InterPro" id="IPR044855">
    <property type="entry name" value="CoA-Trfase_III_dom3_sf"/>
</dbReference>
<organism evidence="3 4">
    <name type="scientific">Arthrobacter ginsengisoli</name>
    <dbReference type="NCBI Taxonomy" id="1356565"/>
    <lineage>
        <taxon>Bacteria</taxon>
        <taxon>Bacillati</taxon>
        <taxon>Actinomycetota</taxon>
        <taxon>Actinomycetes</taxon>
        <taxon>Micrococcales</taxon>
        <taxon>Micrococcaceae</taxon>
        <taxon>Arthrobacter</taxon>
    </lineage>
</organism>
<dbReference type="InterPro" id="IPR050509">
    <property type="entry name" value="CoA-transferase_III"/>
</dbReference>
<accession>A0ABU1UDT7</accession>
<evidence type="ECO:0000256" key="1">
    <source>
        <dbReference type="ARBA" id="ARBA00008383"/>
    </source>
</evidence>
<comment type="similarity">
    <text evidence="1">Belongs to the CoA-transferase III family.</text>
</comment>
<dbReference type="InterPro" id="IPR003673">
    <property type="entry name" value="CoA-Trfase_fam_III"/>
</dbReference>
<evidence type="ECO:0000256" key="2">
    <source>
        <dbReference type="ARBA" id="ARBA00022679"/>
    </source>
</evidence>
<dbReference type="EMBL" id="JAVDVQ010000010">
    <property type="protein sequence ID" value="MDR7083341.1"/>
    <property type="molecule type" value="Genomic_DNA"/>
</dbReference>
<dbReference type="PANTHER" id="PTHR48228">
    <property type="entry name" value="SUCCINYL-COA--D-CITRAMALATE COA-TRANSFERASE"/>
    <property type="match status" value="1"/>
</dbReference>
<dbReference type="Pfam" id="PF02515">
    <property type="entry name" value="CoA_transf_3"/>
    <property type="match status" value="1"/>
</dbReference>
<evidence type="ECO:0000313" key="3">
    <source>
        <dbReference type="EMBL" id="MDR7083341.1"/>
    </source>
</evidence>
<evidence type="ECO:0000313" key="4">
    <source>
        <dbReference type="Proteomes" id="UP001252243"/>
    </source>
</evidence>
<dbReference type="Gene3D" id="3.40.50.10540">
    <property type="entry name" value="Crotonobetainyl-coa:carnitine coa-transferase, domain 1"/>
    <property type="match status" value="1"/>
</dbReference>
<dbReference type="GO" id="GO:0033877">
    <property type="term" value="F:succinyl-CoA:(R)-benzylsuccinate CoA-transferase activity"/>
    <property type="evidence" value="ECO:0007669"/>
    <property type="project" value="UniProtKB-EC"/>
</dbReference>
<dbReference type="EC" id="2.8.3.15" evidence="3"/>
<dbReference type="PANTHER" id="PTHR48228:SF6">
    <property type="entry name" value="L-CARNITINE COA-TRANSFERASE"/>
    <property type="match status" value="1"/>
</dbReference>
<keyword evidence="2 3" id="KW-0808">Transferase</keyword>
<name>A0ABU1UDT7_9MICC</name>
<dbReference type="InterPro" id="IPR023606">
    <property type="entry name" value="CoA-Trfase_III_dom_1_sf"/>
</dbReference>
<comment type="caution">
    <text evidence="3">The sequence shown here is derived from an EMBL/GenBank/DDBJ whole genome shotgun (WGS) entry which is preliminary data.</text>
</comment>